<dbReference type="GO" id="GO:0015347">
    <property type="term" value="F:sodium-independent organic anion transmembrane transporter activity"/>
    <property type="evidence" value="ECO:0007669"/>
    <property type="project" value="TreeGrafter"/>
</dbReference>
<evidence type="ECO:0000256" key="2">
    <source>
        <dbReference type="SAM" id="Phobius"/>
    </source>
</evidence>
<organism evidence="3 4">
    <name type="scientific">Cylicostephanus goldi</name>
    <name type="common">Nematode worm</name>
    <dbReference type="NCBI Taxonomy" id="71465"/>
    <lineage>
        <taxon>Eukaryota</taxon>
        <taxon>Metazoa</taxon>
        <taxon>Ecdysozoa</taxon>
        <taxon>Nematoda</taxon>
        <taxon>Chromadorea</taxon>
        <taxon>Rhabditida</taxon>
        <taxon>Rhabditina</taxon>
        <taxon>Rhabditomorpha</taxon>
        <taxon>Strongyloidea</taxon>
        <taxon>Strongylidae</taxon>
        <taxon>Cylicostephanus</taxon>
    </lineage>
</organism>
<feature type="transmembrane region" description="Helical" evidence="2">
    <location>
        <begin position="216"/>
        <end position="242"/>
    </location>
</feature>
<evidence type="ECO:0008006" key="5">
    <source>
        <dbReference type="Google" id="ProtNLM"/>
    </source>
</evidence>
<dbReference type="AlphaFoldDB" id="A0A3P6SKE0"/>
<evidence type="ECO:0000256" key="1">
    <source>
        <dbReference type="ARBA" id="ARBA00023157"/>
    </source>
</evidence>
<keyword evidence="2" id="KW-1133">Transmembrane helix</keyword>
<keyword evidence="1" id="KW-1015">Disulfide bond</keyword>
<feature type="transmembrane region" description="Helical" evidence="2">
    <location>
        <begin position="166"/>
        <end position="187"/>
    </location>
</feature>
<gene>
    <name evidence="3" type="ORF">CGOC_LOCUS6867</name>
</gene>
<dbReference type="PANTHER" id="PTHR11388">
    <property type="entry name" value="ORGANIC ANION TRANSPORTER"/>
    <property type="match status" value="1"/>
</dbReference>
<accession>A0A3P6SKE0</accession>
<feature type="transmembrane region" description="Helical" evidence="2">
    <location>
        <begin position="26"/>
        <end position="49"/>
    </location>
</feature>
<dbReference type="Proteomes" id="UP000271889">
    <property type="component" value="Unassembled WGS sequence"/>
</dbReference>
<keyword evidence="2" id="KW-0472">Membrane</keyword>
<feature type="transmembrane region" description="Helical" evidence="2">
    <location>
        <begin position="135"/>
        <end position="154"/>
    </location>
</feature>
<dbReference type="OrthoDB" id="5062115at2759"/>
<sequence length="250" mass="27302">MQFYDFGYVLFCIPVSYFGGRHSKPVVLGAGLALIATGSILFSTPHMLADSYSTNQENKAYGSCSIQTPWNISDADAMALTASCEAEKQTQPGTFRYVVLFCLAHFLHGVGATPLYTIGVSYIDENVGKALSSLYVGECLHFILQSRMGIRLIVFSPQSCMFGISGIFYSFAVFGPAAGFLSAGSFLTYHTDFWHLPAEQILRVSGDESDPSWVGAWWLGFVLASVVALVAVIPIICLPKVLPESLKWHR</sequence>
<dbReference type="InterPro" id="IPR004156">
    <property type="entry name" value="OATP"/>
</dbReference>
<dbReference type="GO" id="GO:0016323">
    <property type="term" value="C:basolateral plasma membrane"/>
    <property type="evidence" value="ECO:0007669"/>
    <property type="project" value="TreeGrafter"/>
</dbReference>
<proteinExistence type="predicted"/>
<evidence type="ECO:0000313" key="3">
    <source>
        <dbReference type="EMBL" id="VDK72777.1"/>
    </source>
</evidence>
<dbReference type="PANTHER" id="PTHR11388:SF151">
    <property type="entry name" value="SOLUTE CARRIER ORGANIC ANION TRANSPORTER FAMILY MEMBER"/>
    <property type="match status" value="1"/>
</dbReference>
<dbReference type="Pfam" id="PF03137">
    <property type="entry name" value="OATP"/>
    <property type="match status" value="2"/>
</dbReference>
<keyword evidence="2" id="KW-0812">Transmembrane</keyword>
<name>A0A3P6SKE0_CYLGO</name>
<dbReference type="InterPro" id="IPR036259">
    <property type="entry name" value="MFS_trans_sf"/>
</dbReference>
<protein>
    <recommendedName>
        <fullName evidence="5">Major facilitator superfamily (MFS) profile domain-containing protein</fullName>
    </recommendedName>
</protein>
<dbReference type="EMBL" id="UYRV01022974">
    <property type="protein sequence ID" value="VDK72777.1"/>
    <property type="molecule type" value="Genomic_DNA"/>
</dbReference>
<evidence type="ECO:0000313" key="4">
    <source>
        <dbReference type="Proteomes" id="UP000271889"/>
    </source>
</evidence>
<reference evidence="3 4" key="1">
    <citation type="submission" date="2018-11" db="EMBL/GenBank/DDBJ databases">
        <authorList>
            <consortium name="Pathogen Informatics"/>
        </authorList>
    </citation>
    <scope>NUCLEOTIDE SEQUENCE [LARGE SCALE GENOMIC DNA]</scope>
</reference>
<dbReference type="SUPFAM" id="SSF103473">
    <property type="entry name" value="MFS general substrate transporter"/>
    <property type="match status" value="1"/>
</dbReference>
<dbReference type="Gene3D" id="1.20.1250.20">
    <property type="entry name" value="MFS general substrate transporter like domains"/>
    <property type="match status" value="1"/>
</dbReference>
<feature type="transmembrane region" description="Helical" evidence="2">
    <location>
        <begin position="97"/>
        <end position="123"/>
    </location>
</feature>
<dbReference type="GO" id="GO:0043252">
    <property type="term" value="P:sodium-independent organic anion transport"/>
    <property type="evidence" value="ECO:0007669"/>
    <property type="project" value="TreeGrafter"/>
</dbReference>
<keyword evidence="4" id="KW-1185">Reference proteome</keyword>